<evidence type="ECO:0000256" key="4">
    <source>
        <dbReference type="ARBA" id="ARBA00023065"/>
    </source>
</evidence>
<keyword evidence="3 7" id="KW-0375">Hydrogen ion transport</keyword>
<keyword evidence="2 7" id="KW-0813">Transport</keyword>
<keyword evidence="5 7" id="KW-0472">Membrane</keyword>
<gene>
    <name evidence="7" type="primary">atpH</name>
    <name evidence="8" type="ORF">IMC76_05125</name>
</gene>
<dbReference type="OrthoDB" id="5339308at2"/>
<comment type="function">
    <text evidence="7">F(1)F(0) ATP synthase produces ATP from ADP in the presence of a proton or sodium gradient. F-type ATPases consist of two structural domains, F(1) containing the extramembraneous catalytic core and F(0) containing the membrane proton channel, linked together by a central stalk and a peripheral stalk. During catalysis, ATP synthesis in the catalytic domain of F(1) is coupled via a rotary mechanism of the central stalk subunits to proton translocation.</text>
</comment>
<accession>A0A7M1LDK2</accession>
<dbReference type="InterPro" id="IPR000711">
    <property type="entry name" value="ATPase_OSCP/dsu"/>
</dbReference>
<comment type="function">
    <text evidence="7">This protein is part of the stalk that links CF(0) to CF(1). It either transmits conformational changes from CF(0) to CF(1) or is implicated in proton conduction.</text>
</comment>
<dbReference type="Gene3D" id="1.10.520.20">
    <property type="entry name" value="N-terminal domain of the delta subunit of the F1F0-ATP synthase"/>
    <property type="match status" value="1"/>
</dbReference>
<dbReference type="InterPro" id="IPR026015">
    <property type="entry name" value="ATP_synth_OSCP/delta_N_sf"/>
</dbReference>
<dbReference type="AlphaFoldDB" id="A0A7M1LDK2"/>
<dbReference type="NCBIfam" id="NF006291">
    <property type="entry name" value="PRK08474.1"/>
    <property type="match status" value="1"/>
</dbReference>
<dbReference type="RefSeq" id="WP_025802864.1">
    <property type="nucleotide sequence ID" value="NZ_CP053842.1"/>
</dbReference>
<evidence type="ECO:0000256" key="6">
    <source>
        <dbReference type="ARBA" id="ARBA00023310"/>
    </source>
</evidence>
<keyword evidence="7" id="KW-1003">Cell membrane</keyword>
<reference evidence="8 9" key="1">
    <citation type="submission" date="2020-10" db="EMBL/GenBank/DDBJ databases">
        <title>Campylobacter and Helicobacter PacBio genomes.</title>
        <authorList>
            <person name="Lane C."/>
        </authorList>
    </citation>
    <scope>NUCLEOTIDE SEQUENCE [LARGE SCALE GENOMIC DNA]</scope>
    <source>
        <strain evidence="8 9">2016D-0077</strain>
    </source>
</reference>
<keyword evidence="7" id="KW-0139">CF(1)</keyword>
<evidence type="ECO:0000313" key="9">
    <source>
        <dbReference type="Proteomes" id="UP000594749"/>
    </source>
</evidence>
<evidence type="ECO:0000256" key="1">
    <source>
        <dbReference type="ARBA" id="ARBA00004370"/>
    </source>
</evidence>
<sequence length="176" mass="19683">MSKVISDKYIAAILSSFDKSELDKAISNLEVIATAFKDNKFSGIINSPLVDDAKKEELVLSLVKDSDEKFQNLIKILSKNSRLVLIPKILNGINFRISSSKNEYSGTIYSKDSISSQQIEELESLLSKKFDSKISLNYKKSDYNGVKIDLESLGSEISFSLDRLKQGISEYILKAI</sequence>
<protein>
    <recommendedName>
        <fullName evidence="7">ATP synthase subunit delta</fullName>
    </recommendedName>
    <alternativeName>
        <fullName evidence="7">ATP synthase F(1) sector subunit delta</fullName>
    </alternativeName>
    <alternativeName>
        <fullName evidence="7">F-type ATPase subunit delta</fullName>
        <shortName evidence="7">F-ATPase subunit delta</shortName>
    </alternativeName>
</protein>
<name>A0A7M1LDK2_9BACT</name>
<evidence type="ECO:0000256" key="7">
    <source>
        <dbReference type="HAMAP-Rule" id="MF_01416"/>
    </source>
</evidence>
<dbReference type="Pfam" id="PF00213">
    <property type="entry name" value="OSCP"/>
    <property type="match status" value="1"/>
</dbReference>
<dbReference type="GO" id="GO:0005886">
    <property type="term" value="C:plasma membrane"/>
    <property type="evidence" value="ECO:0007669"/>
    <property type="project" value="UniProtKB-SubCell"/>
</dbReference>
<evidence type="ECO:0000313" key="8">
    <source>
        <dbReference type="EMBL" id="QOQ86618.1"/>
    </source>
</evidence>
<comment type="similarity">
    <text evidence="7">Belongs to the ATPase delta chain family.</text>
</comment>
<keyword evidence="9" id="KW-1185">Reference proteome</keyword>
<proteinExistence type="inferred from homology"/>
<dbReference type="EMBL" id="CP063078">
    <property type="protein sequence ID" value="QOQ86618.1"/>
    <property type="molecule type" value="Genomic_DNA"/>
</dbReference>
<keyword evidence="4 7" id="KW-0406">Ion transport</keyword>
<evidence type="ECO:0000256" key="2">
    <source>
        <dbReference type="ARBA" id="ARBA00022448"/>
    </source>
</evidence>
<comment type="subcellular location">
    <subcellularLocation>
        <location evidence="7">Cell membrane</location>
        <topology evidence="7">Peripheral membrane protein</topology>
    </subcellularLocation>
    <subcellularLocation>
        <location evidence="1">Membrane</location>
    </subcellularLocation>
</comment>
<evidence type="ECO:0000256" key="3">
    <source>
        <dbReference type="ARBA" id="ARBA00022781"/>
    </source>
</evidence>
<dbReference type="GO" id="GO:0046933">
    <property type="term" value="F:proton-transporting ATP synthase activity, rotational mechanism"/>
    <property type="evidence" value="ECO:0007669"/>
    <property type="project" value="UniProtKB-UniRule"/>
</dbReference>
<organism evidence="8 9">
    <name type="scientific">Campylobacter corcagiensis</name>
    <dbReference type="NCBI Taxonomy" id="1448857"/>
    <lineage>
        <taxon>Bacteria</taxon>
        <taxon>Pseudomonadati</taxon>
        <taxon>Campylobacterota</taxon>
        <taxon>Epsilonproteobacteria</taxon>
        <taxon>Campylobacterales</taxon>
        <taxon>Campylobacteraceae</taxon>
        <taxon>Campylobacter</taxon>
    </lineage>
</organism>
<dbReference type="SUPFAM" id="SSF47928">
    <property type="entry name" value="N-terminal domain of the delta subunit of the F1F0-ATP synthase"/>
    <property type="match status" value="1"/>
</dbReference>
<dbReference type="HAMAP" id="MF_01416">
    <property type="entry name" value="ATP_synth_delta_bact"/>
    <property type="match status" value="1"/>
</dbReference>
<dbReference type="Proteomes" id="UP000594749">
    <property type="component" value="Chromosome"/>
</dbReference>
<dbReference type="GO" id="GO:0045259">
    <property type="term" value="C:proton-transporting ATP synthase complex"/>
    <property type="evidence" value="ECO:0007669"/>
    <property type="project" value="UniProtKB-KW"/>
</dbReference>
<evidence type="ECO:0000256" key="5">
    <source>
        <dbReference type="ARBA" id="ARBA00023136"/>
    </source>
</evidence>
<keyword evidence="6 7" id="KW-0066">ATP synthesis</keyword>